<dbReference type="PROSITE" id="PS50076">
    <property type="entry name" value="DNAJ_2"/>
    <property type="match status" value="1"/>
</dbReference>
<dbReference type="InterPro" id="IPR004179">
    <property type="entry name" value="Sec63-dom"/>
</dbReference>
<evidence type="ECO:0000256" key="5">
    <source>
        <dbReference type="ARBA" id="ARBA00022927"/>
    </source>
</evidence>
<dbReference type="Pfam" id="PF02889">
    <property type="entry name" value="Sec63"/>
    <property type="match status" value="1"/>
</dbReference>
<feature type="domain" description="J" evidence="11">
    <location>
        <begin position="102"/>
        <end position="166"/>
    </location>
</feature>
<dbReference type="OrthoDB" id="1734229at2759"/>
<dbReference type="PRINTS" id="PR00625">
    <property type="entry name" value="JDOMAIN"/>
</dbReference>
<dbReference type="SMART" id="SM00271">
    <property type="entry name" value="DnaJ"/>
    <property type="match status" value="1"/>
</dbReference>
<evidence type="ECO:0000256" key="2">
    <source>
        <dbReference type="ARBA" id="ARBA00022448"/>
    </source>
</evidence>
<dbReference type="SUPFAM" id="SSF158702">
    <property type="entry name" value="Sec63 N-terminal domain-like"/>
    <property type="match status" value="1"/>
</dbReference>
<evidence type="ECO:0000256" key="1">
    <source>
        <dbReference type="ARBA" id="ARBA00004477"/>
    </source>
</evidence>
<dbReference type="GO" id="GO:0006614">
    <property type="term" value="P:SRP-dependent cotranslational protein targeting to membrane"/>
    <property type="evidence" value="ECO:0007669"/>
    <property type="project" value="TreeGrafter"/>
</dbReference>
<keyword evidence="7 10" id="KW-0472">Membrane</keyword>
<accession>A0A0A1UH53</accession>
<protein>
    <recommendedName>
        <fullName evidence="11">J domain-containing protein</fullName>
    </recommendedName>
</protein>
<evidence type="ECO:0000256" key="9">
    <source>
        <dbReference type="SAM" id="MobiDB-lite"/>
    </source>
</evidence>
<evidence type="ECO:0000256" key="8">
    <source>
        <dbReference type="ARBA" id="ARBA00023186"/>
    </source>
</evidence>
<dbReference type="GO" id="GO:0003723">
    <property type="term" value="F:RNA binding"/>
    <property type="evidence" value="ECO:0007669"/>
    <property type="project" value="TreeGrafter"/>
</dbReference>
<dbReference type="InterPro" id="IPR001623">
    <property type="entry name" value="DnaJ_domain"/>
</dbReference>
<comment type="subcellular location">
    <subcellularLocation>
        <location evidence="1">Endoplasmic reticulum membrane</location>
        <topology evidence="1">Multi-pass membrane protein</topology>
    </subcellularLocation>
</comment>
<dbReference type="OMA" id="TIENCMH"/>
<dbReference type="Proteomes" id="UP000014680">
    <property type="component" value="Unassembled WGS sequence"/>
</dbReference>
<dbReference type="AlphaFoldDB" id="A0A0A1UH53"/>
<dbReference type="SUPFAM" id="SSF81296">
    <property type="entry name" value="E set domains"/>
    <property type="match status" value="1"/>
</dbReference>
<dbReference type="GO" id="GO:0031207">
    <property type="term" value="C:Sec62/Sec63 complex"/>
    <property type="evidence" value="ECO:0007669"/>
    <property type="project" value="TreeGrafter"/>
</dbReference>
<organism evidence="12 13">
    <name type="scientific">Entamoeba invadens IP1</name>
    <dbReference type="NCBI Taxonomy" id="370355"/>
    <lineage>
        <taxon>Eukaryota</taxon>
        <taxon>Amoebozoa</taxon>
        <taxon>Evosea</taxon>
        <taxon>Archamoebae</taxon>
        <taxon>Mastigamoebida</taxon>
        <taxon>Entamoebidae</taxon>
        <taxon>Entamoeba</taxon>
    </lineage>
</organism>
<keyword evidence="4" id="KW-0256">Endoplasmic reticulum</keyword>
<evidence type="ECO:0000256" key="6">
    <source>
        <dbReference type="ARBA" id="ARBA00022989"/>
    </source>
</evidence>
<feature type="transmembrane region" description="Helical" evidence="10">
    <location>
        <begin position="12"/>
        <end position="33"/>
    </location>
</feature>
<dbReference type="Gene3D" id="1.10.287.110">
    <property type="entry name" value="DnaJ domain"/>
    <property type="match status" value="1"/>
</dbReference>
<dbReference type="KEGG" id="eiv:EIN_340590"/>
<dbReference type="GeneID" id="14893699"/>
<keyword evidence="8" id="KW-0143">Chaperone</keyword>
<dbReference type="SUPFAM" id="SSF46565">
    <property type="entry name" value="Chaperone J-domain"/>
    <property type="match status" value="1"/>
</dbReference>
<dbReference type="CDD" id="cd06257">
    <property type="entry name" value="DnaJ"/>
    <property type="match status" value="1"/>
</dbReference>
<keyword evidence="13" id="KW-1185">Reference proteome</keyword>
<evidence type="ECO:0000256" key="3">
    <source>
        <dbReference type="ARBA" id="ARBA00022692"/>
    </source>
</evidence>
<evidence type="ECO:0000256" key="7">
    <source>
        <dbReference type="ARBA" id="ARBA00023136"/>
    </source>
</evidence>
<dbReference type="VEuPathDB" id="AmoebaDB:EIN_340590"/>
<sequence>MSEEKPIFDDQMFQVFLTGLSGTIVVLWVLYLLRQRIKVLPSFPCTCSRCLEKKAKLTRRRNRLTGSLCLQLFFIFLLTLLFLRGAYKTVTTPVGTPTVLYDPYTILEVSQTSSDKDIRSSYRKLSLKYHPDKNKSPEAEEKFIQITKAYETLTDPLKLKLWRETGNEEEKRIEKNGIGLPMFLTLQKNRTVVLGFYFFIVVILFPIGVWLLLRKFHNYDNNNLTLETNAIFMQLIDTNLTFPTLIEVLTLSNEITEIVTIKPDDQKYLPAIQKRVNSLFIKTPKYNSPQAVKAQILLAAHLTRLHNELPYYLRDDLDEILQVVPNILHGMVSVMFSKRNLNGVWQCIRLNQMVTQATDIEFNQIPEDVDSKLFGKNMTFEKFCRLTPEDRKRLIEDRVVDGIDKSKDVKLIQPLKEKSEVKKMKLETVKEKIKQSINEKDKKMGKKPRFEAVEEHCSIQSKEIKEKSDLALQDQSHKTDTNAFKPLTVEAKTRQKVILNYFNYFPTTIDFVVRAMSATMTRTVIAGIPLVIVINAYRYPRGQDGEVLPKLRGKLQKILDAEKEDLPVEPQSAEELLKRPTEEQEDDVDPVIPDVEIVHAPPQDVYVHCPYCPNERLERWWFILTDMRNSVVLNAAHGYIPVSELPFITRVFAPTPKQAGNYAVSLHIVCDSYMGCSRVFPLNFTVVERKKSAEEDLVNGEEEEEEMESDDVESSEDAKKDK</sequence>
<evidence type="ECO:0000256" key="4">
    <source>
        <dbReference type="ARBA" id="ARBA00022824"/>
    </source>
</evidence>
<dbReference type="Gene3D" id="2.60.40.150">
    <property type="entry name" value="C2 domain"/>
    <property type="match status" value="1"/>
</dbReference>
<dbReference type="Gene3D" id="1.10.3380.10">
    <property type="entry name" value="Sec63 N-terminal domain-like domain"/>
    <property type="match status" value="1"/>
</dbReference>
<feature type="region of interest" description="Disordered" evidence="9">
    <location>
        <begin position="692"/>
        <end position="722"/>
    </location>
</feature>
<keyword evidence="3 10" id="KW-0812">Transmembrane</keyword>
<evidence type="ECO:0000256" key="10">
    <source>
        <dbReference type="SAM" id="Phobius"/>
    </source>
</evidence>
<reference evidence="12 13" key="1">
    <citation type="submission" date="2012-10" db="EMBL/GenBank/DDBJ databases">
        <authorList>
            <person name="Zafar N."/>
            <person name="Inman J."/>
            <person name="Hall N."/>
            <person name="Lorenzi H."/>
            <person name="Caler E."/>
        </authorList>
    </citation>
    <scope>NUCLEOTIDE SEQUENCE [LARGE SCALE GENOMIC DNA]</scope>
    <source>
        <strain evidence="12 13">IP1</strain>
    </source>
</reference>
<dbReference type="InterPro" id="IPR014756">
    <property type="entry name" value="Ig_E-set"/>
</dbReference>
<feature type="compositionally biased region" description="Acidic residues" evidence="9">
    <location>
        <begin position="695"/>
        <end position="715"/>
    </location>
</feature>
<dbReference type="PANTHER" id="PTHR24075:SF0">
    <property type="entry name" value="TRANSLOCATION PROTEIN SEC63 HOMOLOG"/>
    <property type="match status" value="1"/>
</dbReference>
<evidence type="ECO:0000313" key="13">
    <source>
        <dbReference type="Proteomes" id="UP000014680"/>
    </source>
</evidence>
<gene>
    <name evidence="12" type="ORF">EIN_340590</name>
</gene>
<dbReference type="InterPro" id="IPR036869">
    <property type="entry name" value="J_dom_sf"/>
</dbReference>
<keyword evidence="5" id="KW-0653">Protein transport</keyword>
<dbReference type="PANTHER" id="PTHR24075">
    <property type="entry name" value="SEC63 DOMAIN-CONTAINING"/>
    <property type="match status" value="1"/>
</dbReference>
<feature type="transmembrane region" description="Helical" evidence="10">
    <location>
        <begin position="64"/>
        <end position="83"/>
    </location>
</feature>
<name>A0A0A1UH53_ENTIV</name>
<dbReference type="Pfam" id="PF00226">
    <property type="entry name" value="DnaJ"/>
    <property type="match status" value="1"/>
</dbReference>
<dbReference type="EMBL" id="KB206175">
    <property type="protein sequence ID" value="ELP94721.1"/>
    <property type="molecule type" value="Genomic_DNA"/>
</dbReference>
<feature type="transmembrane region" description="Helical" evidence="10">
    <location>
        <begin position="192"/>
        <end position="213"/>
    </location>
</feature>
<dbReference type="InterPro" id="IPR035892">
    <property type="entry name" value="C2_domain_sf"/>
</dbReference>
<evidence type="ECO:0000313" key="12">
    <source>
        <dbReference type="EMBL" id="ELP94721.1"/>
    </source>
</evidence>
<keyword evidence="6 10" id="KW-1133">Transmembrane helix</keyword>
<dbReference type="GO" id="GO:0006620">
    <property type="term" value="P:post-translational protein targeting to endoplasmic reticulum membrane"/>
    <property type="evidence" value="ECO:0007669"/>
    <property type="project" value="TreeGrafter"/>
</dbReference>
<evidence type="ECO:0000259" key="11">
    <source>
        <dbReference type="PROSITE" id="PS50076"/>
    </source>
</evidence>
<dbReference type="RefSeq" id="XP_004261492.1">
    <property type="nucleotide sequence ID" value="XM_004261444.1"/>
</dbReference>
<dbReference type="SMART" id="SM00973">
    <property type="entry name" value="Sec63"/>
    <property type="match status" value="1"/>
</dbReference>
<dbReference type="GO" id="GO:0008320">
    <property type="term" value="F:protein transmembrane transporter activity"/>
    <property type="evidence" value="ECO:0007669"/>
    <property type="project" value="TreeGrafter"/>
</dbReference>
<keyword evidence="2" id="KW-0813">Transport</keyword>
<proteinExistence type="predicted"/>